<dbReference type="Proteomes" id="UP000461670">
    <property type="component" value="Unassembled WGS sequence"/>
</dbReference>
<dbReference type="SUPFAM" id="SSF75304">
    <property type="entry name" value="Amidase signature (AS) enzymes"/>
    <property type="match status" value="1"/>
</dbReference>
<dbReference type="EMBL" id="WNDQ01000074">
    <property type="protein sequence ID" value="KAF1018780.1"/>
    <property type="molecule type" value="Genomic_DNA"/>
</dbReference>
<evidence type="ECO:0000259" key="1">
    <source>
        <dbReference type="Pfam" id="PF01425"/>
    </source>
</evidence>
<dbReference type="NCBIfam" id="NF005686">
    <property type="entry name" value="PRK07486.1"/>
    <property type="match status" value="1"/>
</dbReference>
<dbReference type="PANTHER" id="PTHR11895:SF76">
    <property type="entry name" value="INDOLEACETAMIDE HYDROLASE"/>
    <property type="match status" value="1"/>
</dbReference>
<comment type="caution">
    <text evidence="2">The sequence shown here is derived from an EMBL/GenBank/DDBJ whole genome shotgun (WGS) entry which is preliminary data.</text>
</comment>
<dbReference type="InterPro" id="IPR000120">
    <property type="entry name" value="Amidase"/>
</dbReference>
<sequence length="479" mass="51680">MPHNTITAWPARELSRAIHARRVGCVEVMEAFLAQAERLNPTFNALVSGVHREALLQQAVQRDQELSGGMSRGWMRGFPHAPKDVTSVAGLPTTQGSPIFKSHVPDSDSIVVERMRQAGAIFIGRTNVSEFALGSHTYNPVFGTTLNAFDKNLSAGGSSGGAAVALALRMVPLADGNDMMGSLRNPAGWNNVVGFRPSYGRVPVWPVKDLFLQQLACEGPMARTVGDAAALLATMAGHDTRVPFSIKEDPGPFRQSLDWEHKGARIGWLGDLDGYLATEAGLIDTCAAALKHFESIGCVVEPVRVDFPMAQLWRAWLVFRGLLSGNVLAPLQADASCRALMKAEALWEVEAARGYTAADVYEASVVRTAWYRTLGTLFERYDFLVLPSAQVFSFNAQQAWPQDIAGRAMDTYHRWMEVTIHGTLGGGPVLSVPGGFSANGLPIGLQILGRAQADLAVLRIGHAYEQASGFSAIRSPALT</sequence>
<dbReference type="PANTHER" id="PTHR11895">
    <property type="entry name" value="TRANSAMIDASE"/>
    <property type="match status" value="1"/>
</dbReference>
<dbReference type="AlphaFoldDB" id="A0A7V8FL31"/>
<reference evidence="3" key="1">
    <citation type="journal article" date="2020" name="MBio">
        <title>Horizontal gene transfer to a defensive symbiont with a reduced genome amongst a multipartite beetle microbiome.</title>
        <authorList>
            <person name="Waterworth S.C."/>
            <person name="Florez L.V."/>
            <person name="Rees E.R."/>
            <person name="Hertweck C."/>
            <person name="Kaltenpoth M."/>
            <person name="Kwan J.C."/>
        </authorList>
    </citation>
    <scope>NUCLEOTIDE SEQUENCE [LARGE SCALE GENOMIC DNA]</scope>
</reference>
<feature type="domain" description="Amidase" evidence="1">
    <location>
        <begin position="27"/>
        <end position="458"/>
    </location>
</feature>
<evidence type="ECO:0000313" key="2">
    <source>
        <dbReference type="EMBL" id="KAF1018780.1"/>
    </source>
</evidence>
<dbReference type="InterPro" id="IPR036928">
    <property type="entry name" value="AS_sf"/>
</dbReference>
<protein>
    <submittedName>
        <fullName evidence="2">Acylamidase</fullName>
    </submittedName>
</protein>
<dbReference type="Pfam" id="PF01425">
    <property type="entry name" value="Amidase"/>
    <property type="match status" value="1"/>
</dbReference>
<gene>
    <name evidence="2" type="primary">aam_2</name>
    <name evidence="2" type="ORF">GAK30_03494</name>
</gene>
<dbReference type="InterPro" id="IPR023631">
    <property type="entry name" value="Amidase_dom"/>
</dbReference>
<accession>A0A7V8FL31</accession>
<dbReference type="GO" id="GO:0003824">
    <property type="term" value="F:catalytic activity"/>
    <property type="evidence" value="ECO:0007669"/>
    <property type="project" value="InterPro"/>
</dbReference>
<evidence type="ECO:0000313" key="3">
    <source>
        <dbReference type="Proteomes" id="UP000461670"/>
    </source>
</evidence>
<dbReference type="Gene3D" id="3.90.1300.10">
    <property type="entry name" value="Amidase signature (AS) domain"/>
    <property type="match status" value="1"/>
</dbReference>
<name>A0A7V8FL31_9BURK</name>
<organism evidence="2 3">
    <name type="scientific">Paracidovorax wautersii</name>
    <dbReference type="NCBI Taxonomy" id="1177982"/>
    <lineage>
        <taxon>Bacteria</taxon>
        <taxon>Pseudomonadati</taxon>
        <taxon>Pseudomonadota</taxon>
        <taxon>Betaproteobacteria</taxon>
        <taxon>Burkholderiales</taxon>
        <taxon>Comamonadaceae</taxon>
        <taxon>Paracidovorax</taxon>
    </lineage>
</organism>
<proteinExistence type="predicted"/>